<evidence type="ECO:0000313" key="3">
    <source>
        <dbReference type="Proteomes" id="UP000183567"/>
    </source>
</evidence>
<keyword evidence="3" id="KW-1185">Reference proteome</keyword>
<evidence type="ECO:0000256" key="1">
    <source>
        <dbReference type="SAM" id="MobiDB-lite"/>
    </source>
</evidence>
<reference evidence="2 3" key="1">
    <citation type="submission" date="2016-03" db="EMBL/GenBank/DDBJ databases">
        <title>Comparative genomics of the ectomycorrhizal sister species Rhizopogon vinicolor and Rhizopogon vesiculosus (Basidiomycota: Boletales) reveals a divergence of the mating type B locus.</title>
        <authorList>
            <person name="Mujic A.B."/>
            <person name="Kuo A."/>
            <person name="Tritt A."/>
            <person name="Lipzen A."/>
            <person name="Chen C."/>
            <person name="Johnson J."/>
            <person name="Sharma A."/>
            <person name="Barry K."/>
            <person name="Grigoriev I.V."/>
            <person name="Spatafora J.W."/>
        </authorList>
    </citation>
    <scope>NUCLEOTIDE SEQUENCE [LARGE SCALE GENOMIC DNA]</scope>
    <source>
        <strain evidence="2 3">AM-OR11-056</strain>
    </source>
</reference>
<accession>A0A1J8Q2H0</accession>
<proteinExistence type="predicted"/>
<organism evidence="2 3">
    <name type="scientific">Rhizopogon vesiculosus</name>
    <dbReference type="NCBI Taxonomy" id="180088"/>
    <lineage>
        <taxon>Eukaryota</taxon>
        <taxon>Fungi</taxon>
        <taxon>Dikarya</taxon>
        <taxon>Basidiomycota</taxon>
        <taxon>Agaricomycotina</taxon>
        <taxon>Agaricomycetes</taxon>
        <taxon>Agaricomycetidae</taxon>
        <taxon>Boletales</taxon>
        <taxon>Suillineae</taxon>
        <taxon>Rhizopogonaceae</taxon>
        <taxon>Rhizopogon</taxon>
    </lineage>
</organism>
<evidence type="ECO:0000313" key="2">
    <source>
        <dbReference type="EMBL" id="OJA14163.1"/>
    </source>
</evidence>
<name>A0A1J8Q2H0_9AGAM</name>
<dbReference type="Proteomes" id="UP000183567">
    <property type="component" value="Unassembled WGS sequence"/>
</dbReference>
<feature type="region of interest" description="Disordered" evidence="1">
    <location>
        <begin position="109"/>
        <end position="129"/>
    </location>
</feature>
<comment type="caution">
    <text evidence="2">The sequence shown here is derived from an EMBL/GenBank/DDBJ whole genome shotgun (WGS) entry which is preliminary data.</text>
</comment>
<dbReference type="AlphaFoldDB" id="A0A1J8Q2H0"/>
<gene>
    <name evidence="2" type="ORF">AZE42_08934</name>
</gene>
<protein>
    <submittedName>
        <fullName evidence="2">Uncharacterized protein</fullName>
    </submittedName>
</protein>
<sequence length="151" mass="16613">MADLPDEQDYYTFTSESYGTKQPIGMTFDEGEGILRAMPGKKTAWTVQYIDRERGIYKAIHPKSGLHQKIRTDSPVTLRNRSTGDSRRLTTASVSVGNSMARRCMHTPTAKAGLPKEQVEGDPKLGTPAGKRGVGIEIQIYSPVASVSLIW</sequence>
<dbReference type="EMBL" id="LVVM01003858">
    <property type="protein sequence ID" value="OJA14163.1"/>
    <property type="molecule type" value="Genomic_DNA"/>
</dbReference>